<proteinExistence type="predicted"/>
<evidence type="ECO:0000256" key="1">
    <source>
        <dbReference type="SAM" id="MobiDB-lite"/>
    </source>
</evidence>
<evidence type="ECO:0000313" key="2">
    <source>
        <dbReference type="EMBL" id="KAG7339594.1"/>
    </source>
</evidence>
<dbReference type="AlphaFoldDB" id="A0A9K3LPC3"/>
<reference evidence="3" key="2">
    <citation type="submission" date="2021-04" db="EMBL/GenBank/DDBJ databases">
        <authorList>
            <person name="Podell S."/>
        </authorList>
    </citation>
    <scope>NUCLEOTIDE SEQUENCE</scope>
    <source>
        <strain evidence="3">Hildebrandi</strain>
    </source>
</reference>
<organism evidence="3 4">
    <name type="scientific">Nitzschia inconspicua</name>
    <dbReference type="NCBI Taxonomy" id="303405"/>
    <lineage>
        <taxon>Eukaryota</taxon>
        <taxon>Sar</taxon>
        <taxon>Stramenopiles</taxon>
        <taxon>Ochrophyta</taxon>
        <taxon>Bacillariophyta</taxon>
        <taxon>Bacillariophyceae</taxon>
        <taxon>Bacillariophycidae</taxon>
        <taxon>Bacillariales</taxon>
        <taxon>Bacillariaceae</taxon>
        <taxon>Nitzschia</taxon>
    </lineage>
</organism>
<comment type="caution">
    <text evidence="3">The sequence shown here is derived from an EMBL/GenBank/DDBJ whole genome shotgun (WGS) entry which is preliminary data.</text>
</comment>
<keyword evidence="4" id="KW-1185">Reference proteome</keyword>
<accession>A0A9K3LPC3</accession>
<feature type="compositionally biased region" description="Low complexity" evidence="1">
    <location>
        <begin position="38"/>
        <end position="52"/>
    </location>
</feature>
<sequence length="229" mass="26206">MHLVRNSSPSNNARISWRGGSFQKTVKMRSQQQQRGDSTTSVVSSSSLSLSSMDEPHNNNRKDVVTKSILKRSTTSLGTNNSSCCRKNHNNKNVSFSTIEIRDYPMTIGDNPAVSRGVPITIEWAFTSVKTIPVSVLDPTFPHRREDSLVLSSLERARILKDLGYSKLELKEAVCRTDRDRQKRQETTLQYFREQQQQQQQRQQSVGLWDKLFNFIPQQRNESTSTTVR</sequence>
<reference evidence="3" key="1">
    <citation type="journal article" date="2021" name="Sci. Rep.">
        <title>Diploid genomic architecture of Nitzschia inconspicua, an elite biomass production diatom.</title>
        <authorList>
            <person name="Oliver A."/>
            <person name="Podell S."/>
            <person name="Pinowska A."/>
            <person name="Traller J.C."/>
            <person name="Smith S.R."/>
            <person name="McClure R."/>
            <person name="Beliaev A."/>
            <person name="Bohutskyi P."/>
            <person name="Hill E.A."/>
            <person name="Rabines A."/>
            <person name="Zheng H."/>
            <person name="Allen L.Z."/>
            <person name="Kuo A."/>
            <person name="Grigoriev I.V."/>
            <person name="Allen A.E."/>
            <person name="Hazlebeck D."/>
            <person name="Allen E.E."/>
        </authorList>
    </citation>
    <scope>NUCLEOTIDE SEQUENCE</scope>
    <source>
        <strain evidence="3">Hildebrandi</strain>
    </source>
</reference>
<dbReference type="EMBL" id="JAGRRH010000008">
    <property type="protein sequence ID" value="KAG7365625.1"/>
    <property type="molecule type" value="Genomic_DNA"/>
</dbReference>
<evidence type="ECO:0000313" key="3">
    <source>
        <dbReference type="EMBL" id="KAG7365625.1"/>
    </source>
</evidence>
<gene>
    <name evidence="3" type="ORF">IV203_025066</name>
    <name evidence="2" type="ORF">IV203_025187</name>
</gene>
<evidence type="ECO:0000313" key="4">
    <source>
        <dbReference type="Proteomes" id="UP000693970"/>
    </source>
</evidence>
<protein>
    <submittedName>
        <fullName evidence="3">Uncharacterized protein</fullName>
    </submittedName>
</protein>
<feature type="region of interest" description="Disordered" evidence="1">
    <location>
        <begin position="1"/>
        <end position="65"/>
    </location>
</feature>
<feature type="compositionally biased region" description="Polar residues" evidence="1">
    <location>
        <begin position="1"/>
        <end position="14"/>
    </location>
</feature>
<feature type="compositionally biased region" description="Basic and acidic residues" evidence="1">
    <location>
        <begin position="54"/>
        <end position="65"/>
    </location>
</feature>
<feature type="compositionally biased region" description="Polar residues" evidence="1">
    <location>
        <begin position="22"/>
        <end position="37"/>
    </location>
</feature>
<dbReference type="EMBL" id="JAGRRH010000032">
    <property type="protein sequence ID" value="KAG7339594.1"/>
    <property type="molecule type" value="Genomic_DNA"/>
</dbReference>
<dbReference type="OrthoDB" id="46996at2759"/>
<name>A0A9K3LPC3_9STRA</name>
<dbReference type="Proteomes" id="UP000693970">
    <property type="component" value="Unassembled WGS sequence"/>
</dbReference>